<reference evidence="1 2" key="1">
    <citation type="submission" date="2019-03" db="EMBL/GenBank/DDBJ databases">
        <title>Nematode-trapping fungi genome.</title>
        <authorList>
            <person name="Vidal-Diez De Ulzurrun G."/>
        </authorList>
    </citation>
    <scope>NUCLEOTIDE SEQUENCE [LARGE SCALE GENOMIC DNA]</scope>
    <source>
        <strain evidence="1 2">TWF154</strain>
    </source>
</reference>
<organism evidence="1 2">
    <name type="scientific">Orbilia oligospora</name>
    <name type="common">Nematode-trapping fungus</name>
    <name type="synonym">Arthrobotrys oligospora</name>
    <dbReference type="NCBI Taxonomy" id="2813651"/>
    <lineage>
        <taxon>Eukaryota</taxon>
        <taxon>Fungi</taxon>
        <taxon>Dikarya</taxon>
        <taxon>Ascomycota</taxon>
        <taxon>Pezizomycotina</taxon>
        <taxon>Orbiliomycetes</taxon>
        <taxon>Orbiliales</taxon>
        <taxon>Orbiliaceae</taxon>
        <taxon>Orbilia</taxon>
    </lineage>
</organism>
<evidence type="ECO:0008006" key="3">
    <source>
        <dbReference type="Google" id="ProtNLM"/>
    </source>
</evidence>
<evidence type="ECO:0000313" key="2">
    <source>
        <dbReference type="Proteomes" id="UP000297595"/>
    </source>
</evidence>
<dbReference type="Proteomes" id="UP000297595">
    <property type="component" value="Unassembled WGS sequence"/>
</dbReference>
<comment type="caution">
    <text evidence="1">The sequence shown here is derived from an EMBL/GenBank/DDBJ whole genome shotgun (WGS) entry which is preliminary data.</text>
</comment>
<evidence type="ECO:0000313" key="1">
    <source>
        <dbReference type="EMBL" id="TGJ67620.1"/>
    </source>
</evidence>
<dbReference type="EMBL" id="SOZJ01000004">
    <property type="protein sequence ID" value="TGJ67620.1"/>
    <property type="molecule type" value="Genomic_DNA"/>
</dbReference>
<sequence length="91" mass="10154">MALSTSLPTELVLRVYEECQTFTDVVNLSSCCVRLRQIWHENRDVVAFPVALKVLPAFDDALITIRATAVAKSNLVNYVRNTASITKSRAK</sequence>
<dbReference type="OrthoDB" id="5280464at2759"/>
<protein>
    <recommendedName>
        <fullName evidence="3">F-box domain-containing protein</fullName>
    </recommendedName>
</protein>
<name>A0A8H2HN13_ORBOL</name>
<proteinExistence type="predicted"/>
<gene>
    <name evidence="1" type="ORF">EYR41_006737</name>
</gene>
<dbReference type="AlphaFoldDB" id="A0A8H2HN13"/>
<accession>A0A8H2HN13</accession>